<dbReference type="Pfam" id="PF14261">
    <property type="entry name" value="DUF4351"/>
    <property type="match status" value="1"/>
</dbReference>
<proteinExistence type="predicted"/>
<evidence type="ECO:0000259" key="1">
    <source>
        <dbReference type="Pfam" id="PF14261"/>
    </source>
</evidence>
<sequence>MNLAIAHFQLDITKSRCSHRRFGGIDASLIQRIRGLSIEQLSFLGEALLDFSVVADLEAWLNLQAG</sequence>
<dbReference type="InterPro" id="IPR025587">
    <property type="entry name" value="DUF4351"/>
</dbReference>
<dbReference type="Proteomes" id="UP000621307">
    <property type="component" value="Unassembled WGS sequence"/>
</dbReference>
<reference evidence="2 3" key="1">
    <citation type="journal article" date="2020" name="ISME J.">
        <title>Comparative genomics reveals insights into cyanobacterial evolution and habitat adaptation.</title>
        <authorList>
            <person name="Chen M.Y."/>
            <person name="Teng W.K."/>
            <person name="Zhao L."/>
            <person name="Hu C.X."/>
            <person name="Zhou Y.K."/>
            <person name="Han B.P."/>
            <person name="Song L.R."/>
            <person name="Shu W.S."/>
        </authorList>
    </citation>
    <scope>NUCLEOTIDE SEQUENCE [LARGE SCALE GENOMIC DNA]</scope>
    <source>
        <strain evidence="2 3">FACHB-3921</strain>
    </source>
</reference>
<dbReference type="PANTHER" id="PTHR35586:SF2">
    <property type="entry name" value="SLL1542 PROTEIN"/>
    <property type="match status" value="1"/>
</dbReference>
<name>A0ABR8BLR0_9NOSO</name>
<protein>
    <submittedName>
        <fullName evidence="2">DUF4351 domain-containing protein</fullName>
    </submittedName>
</protein>
<gene>
    <name evidence="2" type="ORF">H6G14_26970</name>
</gene>
<organism evidence="2 3">
    <name type="scientific">Nostoc parmelioides FACHB-3921</name>
    <dbReference type="NCBI Taxonomy" id="2692909"/>
    <lineage>
        <taxon>Bacteria</taxon>
        <taxon>Bacillati</taxon>
        <taxon>Cyanobacteriota</taxon>
        <taxon>Cyanophyceae</taxon>
        <taxon>Nostocales</taxon>
        <taxon>Nostocaceae</taxon>
        <taxon>Nostoc</taxon>
    </lineage>
</organism>
<keyword evidence="3" id="KW-1185">Reference proteome</keyword>
<feature type="domain" description="DUF4351" evidence="1">
    <location>
        <begin position="19"/>
        <end position="61"/>
    </location>
</feature>
<dbReference type="EMBL" id="JACJQL010000068">
    <property type="protein sequence ID" value="MBD2254871.1"/>
    <property type="molecule type" value="Genomic_DNA"/>
</dbReference>
<evidence type="ECO:0000313" key="2">
    <source>
        <dbReference type="EMBL" id="MBD2254871.1"/>
    </source>
</evidence>
<comment type="caution">
    <text evidence="2">The sequence shown here is derived from an EMBL/GenBank/DDBJ whole genome shotgun (WGS) entry which is preliminary data.</text>
</comment>
<evidence type="ECO:0000313" key="3">
    <source>
        <dbReference type="Proteomes" id="UP000621307"/>
    </source>
</evidence>
<accession>A0ABR8BLR0</accession>
<dbReference type="PANTHER" id="PTHR35586">
    <property type="entry name" value="SLL1691 PROTEIN"/>
    <property type="match status" value="1"/>
</dbReference>